<protein>
    <submittedName>
        <fullName evidence="6">TetR family transcriptional regulator</fullName>
    </submittedName>
</protein>
<evidence type="ECO:0000256" key="1">
    <source>
        <dbReference type="ARBA" id="ARBA00023015"/>
    </source>
</evidence>
<dbReference type="PANTHER" id="PTHR30055">
    <property type="entry name" value="HTH-TYPE TRANSCRIPTIONAL REGULATOR RUTR"/>
    <property type="match status" value="1"/>
</dbReference>
<dbReference type="SUPFAM" id="SSF46689">
    <property type="entry name" value="Homeodomain-like"/>
    <property type="match status" value="1"/>
</dbReference>
<evidence type="ECO:0000259" key="5">
    <source>
        <dbReference type="PROSITE" id="PS50977"/>
    </source>
</evidence>
<organism evidence="6 7">
    <name type="scientific">Labedaea rhizosphaerae</name>
    <dbReference type="NCBI Taxonomy" id="598644"/>
    <lineage>
        <taxon>Bacteria</taxon>
        <taxon>Bacillati</taxon>
        <taxon>Actinomycetota</taxon>
        <taxon>Actinomycetes</taxon>
        <taxon>Pseudonocardiales</taxon>
        <taxon>Pseudonocardiaceae</taxon>
        <taxon>Labedaea</taxon>
    </lineage>
</organism>
<dbReference type="InterPro" id="IPR001647">
    <property type="entry name" value="HTH_TetR"/>
</dbReference>
<dbReference type="InterPro" id="IPR009057">
    <property type="entry name" value="Homeodomain-like_sf"/>
</dbReference>
<feature type="domain" description="HTH tetR-type" evidence="5">
    <location>
        <begin position="4"/>
        <end position="63"/>
    </location>
</feature>
<dbReference type="GO" id="GO:0000976">
    <property type="term" value="F:transcription cis-regulatory region binding"/>
    <property type="evidence" value="ECO:0007669"/>
    <property type="project" value="TreeGrafter"/>
</dbReference>
<accession>A0A4R6S2B4</accession>
<dbReference type="PRINTS" id="PR00455">
    <property type="entry name" value="HTHTETR"/>
</dbReference>
<dbReference type="Pfam" id="PF00440">
    <property type="entry name" value="TetR_N"/>
    <property type="match status" value="1"/>
</dbReference>
<dbReference type="InterPro" id="IPR050109">
    <property type="entry name" value="HTH-type_TetR-like_transc_reg"/>
</dbReference>
<keyword evidence="2 4" id="KW-0238">DNA-binding</keyword>
<dbReference type="Proteomes" id="UP000295444">
    <property type="component" value="Unassembled WGS sequence"/>
</dbReference>
<keyword evidence="3" id="KW-0804">Transcription</keyword>
<name>A0A4R6S2B4_LABRH</name>
<proteinExistence type="predicted"/>
<comment type="caution">
    <text evidence="6">The sequence shown here is derived from an EMBL/GenBank/DDBJ whole genome shotgun (WGS) entry which is preliminary data.</text>
</comment>
<dbReference type="PANTHER" id="PTHR30055:SF234">
    <property type="entry name" value="HTH-TYPE TRANSCRIPTIONAL REGULATOR BETI"/>
    <property type="match status" value="1"/>
</dbReference>
<feature type="DNA-binding region" description="H-T-H motif" evidence="4">
    <location>
        <begin position="26"/>
        <end position="45"/>
    </location>
</feature>
<dbReference type="GO" id="GO:0003700">
    <property type="term" value="F:DNA-binding transcription factor activity"/>
    <property type="evidence" value="ECO:0007669"/>
    <property type="project" value="TreeGrafter"/>
</dbReference>
<evidence type="ECO:0000313" key="6">
    <source>
        <dbReference type="EMBL" id="TDP93691.1"/>
    </source>
</evidence>
<dbReference type="PROSITE" id="PS50977">
    <property type="entry name" value="HTH_TETR_2"/>
    <property type="match status" value="1"/>
</dbReference>
<reference evidence="6 7" key="1">
    <citation type="submission" date="2019-03" db="EMBL/GenBank/DDBJ databases">
        <title>Genomic Encyclopedia of Type Strains, Phase IV (KMG-IV): sequencing the most valuable type-strain genomes for metagenomic binning, comparative biology and taxonomic classification.</title>
        <authorList>
            <person name="Goeker M."/>
        </authorList>
    </citation>
    <scope>NUCLEOTIDE SEQUENCE [LARGE SCALE GENOMIC DNA]</scope>
    <source>
        <strain evidence="6 7">DSM 45361</strain>
    </source>
</reference>
<keyword evidence="1" id="KW-0805">Transcription regulation</keyword>
<evidence type="ECO:0000256" key="3">
    <source>
        <dbReference type="ARBA" id="ARBA00023163"/>
    </source>
</evidence>
<gene>
    <name evidence="6" type="ORF">EV186_10685</name>
</gene>
<evidence type="ECO:0000313" key="7">
    <source>
        <dbReference type="Proteomes" id="UP000295444"/>
    </source>
</evidence>
<dbReference type="Gene3D" id="1.10.357.10">
    <property type="entry name" value="Tetracycline Repressor, domain 2"/>
    <property type="match status" value="1"/>
</dbReference>
<dbReference type="EMBL" id="SNXZ01000006">
    <property type="protein sequence ID" value="TDP93691.1"/>
    <property type="molecule type" value="Genomic_DNA"/>
</dbReference>
<evidence type="ECO:0000256" key="4">
    <source>
        <dbReference type="PROSITE-ProRule" id="PRU00335"/>
    </source>
</evidence>
<evidence type="ECO:0000256" key="2">
    <source>
        <dbReference type="ARBA" id="ARBA00023125"/>
    </source>
</evidence>
<dbReference type="AlphaFoldDB" id="A0A4R6S2B4"/>
<sequence length="185" mass="19770">MSPEQRREMIVQAAIPLVSEFGAAVTTAQVAKAAGIGEATIFRAFADKEELLRACVAQAVRIDRAVDEIAAIPLDQPLADRLVEAADALQAHLERMGRVVGAMLASGHGEPSRGRPEPGARERSMDAIREAMAGLFEPDAASLRLPPDQAAAIFMGFLFARARQDGDELAKESIVDVFLHGAVKQ</sequence>
<keyword evidence="7" id="KW-1185">Reference proteome</keyword>